<feature type="transmembrane region" description="Helical" evidence="6">
    <location>
        <begin position="7"/>
        <end position="24"/>
    </location>
</feature>
<dbReference type="PANTHER" id="PTHR22911:SF6">
    <property type="entry name" value="SOLUTE CARRIER FAMILY 35 MEMBER G1"/>
    <property type="match status" value="1"/>
</dbReference>
<dbReference type="RefSeq" id="WP_099556830.1">
    <property type="nucleotide sequence ID" value="NZ_LT960614.1"/>
</dbReference>
<dbReference type="Proteomes" id="UP000223606">
    <property type="component" value="Chromosome 1"/>
</dbReference>
<dbReference type="EMBL" id="LT960614">
    <property type="protein sequence ID" value="SON56446.1"/>
    <property type="molecule type" value="Genomic_DNA"/>
</dbReference>
<evidence type="ECO:0000256" key="3">
    <source>
        <dbReference type="ARBA" id="ARBA00022692"/>
    </source>
</evidence>
<evidence type="ECO:0000259" key="7">
    <source>
        <dbReference type="Pfam" id="PF00892"/>
    </source>
</evidence>
<sequence length="307" mass="32769">MNDFRQTLIGIGAIMASSACFITNDTLMKLASSDLPLGQVMLVRGLIASALIMAVAWHFRAFHGARQHLTGLFGLRTLGEVGAMVLYLTALFHMPIANSTAIMQIVPLMMTAAGAVFLGDKVGWRRWGAVAVGFAGILIIVRPGAEGFNIFSILALGAAVSVTLRDLATRRFPPSMPTLLVTAITTVVVMLVGGVISAGQAVSGTQFQPLTLEVLLLLTGSACFVLGGYTMVIVAMRHGDTLTVAPFRYTQVLWAIVAGFLIWGQVPEPLTFLGIAIVVGSGIYTVQRERIRQRAEKRAATALITNR</sequence>
<feature type="transmembrane region" description="Helical" evidence="6">
    <location>
        <begin position="69"/>
        <end position="90"/>
    </location>
</feature>
<evidence type="ECO:0000313" key="8">
    <source>
        <dbReference type="EMBL" id="SON56446.1"/>
    </source>
</evidence>
<feature type="transmembrane region" description="Helical" evidence="6">
    <location>
        <begin position="214"/>
        <end position="235"/>
    </location>
</feature>
<dbReference type="InterPro" id="IPR000620">
    <property type="entry name" value="EamA_dom"/>
</dbReference>
<feature type="transmembrane region" description="Helical" evidence="6">
    <location>
        <begin position="270"/>
        <end position="287"/>
    </location>
</feature>
<evidence type="ECO:0000256" key="6">
    <source>
        <dbReference type="SAM" id="Phobius"/>
    </source>
</evidence>
<proteinExistence type="inferred from homology"/>
<comment type="similarity">
    <text evidence="2">Belongs to the drug/metabolite transporter (DMT) superfamily. 10 TMS drug/metabolite exporter (DME) (TC 2.A.7.3) family.</text>
</comment>
<dbReference type="SUPFAM" id="SSF103481">
    <property type="entry name" value="Multidrug resistance efflux transporter EmrE"/>
    <property type="match status" value="2"/>
</dbReference>
<feature type="transmembrane region" description="Helical" evidence="6">
    <location>
        <begin position="247"/>
        <end position="264"/>
    </location>
</feature>
<organism evidence="8 9">
    <name type="scientific">Hartmannibacter diazotrophicus</name>
    <dbReference type="NCBI Taxonomy" id="1482074"/>
    <lineage>
        <taxon>Bacteria</taxon>
        <taxon>Pseudomonadati</taxon>
        <taxon>Pseudomonadota</taxon>
        <taxon>Alphaproteobacteria</taxon>
        <taxon>Hyphomicrobiales</taxon>
        <taxon>Pleomorphomonadaceae</taxon>
        <taxon>Hartmannibacter</taxon>
    </lineage>
</organism>
<evidence type="ECO:0000256" key="1">
    <source>
        <dbReference type="ARBA" id="ARBA00004141"/>
    </source>
</evidence>
<evidence type="ECO:0000256" key="5">
    <source>
        <dbReference type="ARBA" id="ARBA00023136"/>
    </source>
</evidence>
<feature type="transmembrane region" description="Helical" evidence="6">
    <location>
        <begin position="96"/>
        <end position="117"/>
    </location>
</feature>
<feature type="transmembrane region" description="Helical" evidence="6">
    <location>
        <begin position="36"/>
        <end position="57"/>
    </location>
</feature>
<evidence type="ECO:0000256" key="2">
    <source>
        <dbReference type="ARBA" id="ARBA00009853"/>
    </source>
</evidence>
<dbReference type="PROSITE" id="PS51257">
    <property type="entry name" value="PROKAR_LIPOPROTEIN"/>
    <property type="match status" value="1"/>
</dbReference>
<gene>
    <name evidence="8" type="ORF">HDIA_2905</name>
</gene>
<dbReference type="OrthoDB" id="7818056at2"/>
<reference evidence="9" key="1">
    <citation type="submission" date="2017-09" db="EMBL/GenBank/DDBJ databases">
        <title>Genome sequence of Nannocystis excedens DSM 71.</title>
        <authorList>
            <person name="Blom J."/>
        </authorList>
    </citation>
    <scope>NUCLEOTIDE SEQUENCE [LARGE SCALE GENOMIC DNA]</scope>
    <source>
        <strain evidence="9">type strain: E19</strain>
    </source>
</reference>
<feature type="domain" description="EamA" evidence="7">
    <location>
        <begin position="153"/>
        <end position="281"/>
    </location>
</feature>
<feature type="transmembrane region" description="Helical" evidence="6">
    <location>
        <begin position="124"/>
        <end position="141"/>
    </location>
</feature>
<dbReference type="InterPro" id="IPR037185">
    <property type="entry name" value="EmrE-like"/>
</dbReference>
<name>A0A2C9D848_9HYPH</name>
<dbReference type="GO" id="GO:0016020">
    <property type="term" value="C:membrane"/>
    <property type="evidence" value="ECO:0007669"/>
    <property type="project" value="UniProtKB-SubCell"/>
</dbReference>
<feature type="transmembrane region" description="Helical" evidence="6">
    <location>
        <begin position="179"/>
        <end position="202"/>
    </location>
</feature>
<evidence type="ECO:0000256" key="4">
    <source>
        <dbReference type="ARBA" id="ARBA00022989"/>
    </source>
</evidence>
<dbReference type="AlphaFoldDB" id="A0A2C9D848"/>
<keyword evidence="9" id="KW-1185">Reference proteome</keyword>
<feature type="domain" description="EamA" evidence="7">
    <location>
        <begin position="9"/>
        <end position="141"/>
    </location>
</feature>
<keyword evidence="5 6" id="KW-0472">Membrane</keyword>
<comment type="subcellular location">
    <subcellularLocation>
        <location evidence="1">Membrane</location>
        <topology evidence="1">Multi-pass membrane protein</topology>
    </subcellularLocation>
</comment>
<evidence type="ECO:0000313" key="9">
    <source>
        <dbReference type="Proteomes" id="UP000223606"/>
    </source>
</evidence>
<dbReference type="PANTHER" id="PTHR22911">
    <property type="entry name" value="ACYL-MALONYL CONDENSING ENZYME-RELATED"/>
    <property type="match status" value="1"/>
</dbReference>
<dbReference type="KEGG" id="hdi:HDIA_2905"/>
<dbReference type="Pfam" id="PF00892">
    <property type="entry name" value="EamA"/>
    <property type="match status" value="2"/>
</dbReference>
<accession>A0A2C9D848</accession>
<protein>
    <submittedName>
        <fullName evidence="8">Phosphonate utilization associated putative membrane protein</fullName>
    </submittedName>
</protein>
<feature type="transmembrane region" description="Helical" evidence="6">
    <location>
        <begin position="147"/>
        <end position="167"/>
    </location>
</feature>
<keyword evidence="4 6" id="KW-1133">Transmembrane helix</keyword>
<keyword evidence="3 6" id="KW-0812">Transmembrane</keyword>